<feature type="region of interest" description="Disordered" evidence="1">
    <location>
        <begin position="44"/>
        <end position="64"/>
    </location>
</feature>
<evidence type="ECO:0000313" key="2">
    <source>
        <dbReference type="EMBL" id="KDR24220.1"/>
    </source>
</evidence>
<gene>
    <name evidence="2" type="ORF">L798_07627</name>
</gene>
<reference evidence="2 3" key="1">
    <citation type="journal article" date="2014" name="Nat. Commun.">
        <title>Molecular traces of alternative social organization in a termite genome.</title>
        <authorList>
            <person name="Terrapon N."/>
            <person name="Li C."/>
            <person name="Robertson H.M."/>
            <person name="Ji L."/>
            <person name="Meng X."/>
            <person name="Booth W."/>
            <person name="Chen Z."/>
            <person name="Childers C.P."/>
            <person name="Glastad K.M."/>
            <person name="Gokhale K."/>
            <person name="Gowin J."/>
            <person name="Gronenberg W."/>
            <person name="Hermansen R.A."/>
            <person name="Hu H."/>
            <person name="Hunt B.G."/>
            <person name="Huylmans A.K."/>
            <person name="Khalil S.M."/>
            <person name="Mitchell R.D."/>
            <person name="Munoz-Torres M.C."/>
            <person name="Mustard J.A."/>
            <person name="Pan H."/>
            <person name="Reese J.T."/>
            <person name="Scharf M.E."/>
            <person name="Sun F."/>
            <person name="Vogel H."/>
            <person name="Xiao J."/>
            <person name="Yang W."/>
            <person name="Yang Z."/>
            <person name="Yang Z."/>
            <person name="Zhou J."/>
            <person name="Zhu J."/>
            <person name="Brent C.S."/>
            <person name="Elsik C.G."/>
            <person name="Goodisman M.A."/>
            <person name="Liberles D.A."/>
            <person name="Roe R.M."/>
            <person name="Vargo E.L."/>
            <person name="Vilcinskas A."/>
            <person name="Wang J."/>
            <person name="Bornberg-Bauer E."/>
            <person name="Korb J."/>
            <person name="Zhang G."/>
            <person name="Liebig J."/>
        </authorList>
    </citation>
    <scope>NUCLEOTIDE SEQUENCE [LARGE SCALE GENOMIC DNA]</scope>
    <source>
        <tissue evidence="2">Whole organism</tissue>
    </source>
</reference>
<dbReference type="InParanoid" id="A0A067RTS9"/>
<sequence length="112" mass="12962">MANDESKPNADIIYCRMSNCKQNPIIRTKQRALFRYQNTLNSARLPPPCDTVQRRLPRSPTNPLATRHSQKFIFFLINVTNTAQPRRNSGVNFNIFHLSVTTQRTDTRANPF</sequence>
<dbReference type="AlphaFoldDB" id="A0A067RTS9"/>
<dbReference type="EMBL" id="KK852424">
    <property type="protein sequence ID" value="KDR24220.1"/>
    <property type="molecule type" value="Genomic_DNA"/>
</dbReference>
<name>A0A067RTS9_ZOONE</name>
<evidence type="ECO:0000256" key="1">
    <source>
        <dbReference type="SAM" id="MobiDB-lite"/>
    </source>
</evidence>
<dbReference type="Proteomes" id="UP000027135">
    <property type="component" value="Unassembled WGS sequence"/>
</dbReference>
<organism evidence="2 3">
    <name type="scientific">Zootermopsis nevadensis</name>
    <name type="common">Dampwood termite</name>
    <dbReference type="NCBI Taxonomy" id="136037"/>
    <lineage>
        <taxon>Eukaryota</taxon>
        <taxon>Metazoa</taxon>
        <taxon>Ecdysozoa</taxon>
        <taxon>Arthropoda</taxon>
        <taxon>Hexapoda</taxon>
        <taxon>Insecta</taxon>
        <taxon>Pterygota</taxon>
        <taxon>Neoptera</taxon>
        <taxon>Polyneoptera</taxon>
        <taxon>Dictyoptera</taxon>
        <taxon>Blattodea</taxon>
        <taxon>Blattoidea</taxon>
        <taxon>Termitoidae</taxon>
        <taxon>Termopsidae</taxon>
        <taxon>Zootermopsis</taxon>
    </lineage>
</organism>
<proteinExistence type="predicted"/>
<evidence type="ECO:0000313" key="3">
    <source>
        <dbReference type="Proteomes" id="UP000027135"/>
    </source>
</evidence>
<accession>A0A067RTS9</accession>
<protein>
    <submittedName>
        <fullName evidence="2">Uncharacterized protein</fullName>
    </submittedName>
</protein>
<keyword evidence="3" id="KW-1185">Reference proteome</keyword>